<keyword evidence="4" id="KW-1185">Reference proteome</keyword>
<feature type="non-terminal residue" evidence="3">
    <location>
        <position position="256"/>
    </location>
</feature>
<sequence length="256" mass="28254">MGNAFAGPSRTSLSPTKLPPTKPAPRAALAPTASNPSVFDLAAPAEGRLGLKQYGILPPSRPRPGQQRPCLPSEIAAILRNPTEAGRYAFRLADSGEAFGIRHALAELHRRGAMHVDEAWVRNHWVLILWKLAAYVQAQAYNAGWSVSVEEACEKWWNFETALKQLLYRYEREVNLAQRSVLKRVHEHDSSSALPMVLLVMAIRSPQEGEASRGPTLDLTDGWYRIIAQLDEPLSRAVGRGKIRAGQKLALQGARL</sequence>
<dbReference type="OrthoDB" id="21095at2759"/>
<name>A0A316UNN2_9BASI</name>
<dbReference type="Pfam" id="PF09103">
    <property type="entry name" value="BRCA-2_OB1"/>
    <property type="match status" value="1"/>
</dbReference>
<proteinExistence type="predicted"/>
<organism evidence="3 4">
    <name type="scientific">Jaminaea rosea</name>
    <dbReference type="NCBI Taxonomy" id="1569628"/>
    <lineage>
        <taxon>Eukaryota</taxon>
        <taxon>Fungi</taxon>
        <taxon>Dikarya</taxon>
        <taxon>Basidiomycota</taxon>
        <taxon>Ustilaginomycotina</taxon>
        <taxon>Exobasidiomycetes</taxon>
        <taxon>Microstromatales</taxon>
        <taxon>Microstromatales incertae sedis</taxon>
        <taxon>Jaminaea</taxon>
    </lineage>
</organism>
<evidence type="ECO:0000259" key="2">
    <source>
        <dbReference type="Pfam" id="PF09103"/>
    </source>
</evidence>
<evidence type="ECO:0000256" key="1">
    <source>
        <dbReference type="SAM" id="MobiDB-lite"/>
    </source>
</evidence>
<dbReference type="EMBL" id="KZ819670">
    <property type="protein sequence ID" value="PWN26897.1"/>
    <property type="molecule type" value="Genomic_DNA"/>
</dbReference>
<dbReference type="InterPro" id="IPR015525">
    <property type="entry name" value="BRCA2"/>
</dbReference>
<dbReference type="Gene3D" id="2.40.50.140">
    <property type="entry name" value="Nucleic acid-binding proteins"/>
    <property type="match status" value="1"/>
</dbReference>
<dbReference type="AlphaFoldDB" id="A0A316UNN2"/>
<gene>
    <name evidence="3" type="ORF">BDZ90DRAFT_221276</name>
</gene>
<dbReference type="RefSeq" id="XP_025361509.1">
    <property type="nucleotide sequence ID" value="XM_025504467.1"/>
</dbReference>
<dbReference type="GO" id="GO:0000724">
    <property type="term" value="P:double-strand break repair via homologous recombination"/>
    <property type="evidence" value="ECO:0007669"/>
    <property type="project" value="InterPro"/>
</dbReference>
<reference evidence="3 4" key="1">
    <citation type="journal article" date="2018" name="Mol. Biol. Evol.">
        <title>Broad Genomic Sampling Reveals a Smut Pathogenic Ancestry of the Fungal Clade Ustilaginomycotina.</title>
        <authorList>
            <person name="Kijpornyongpan T."/>
            <person name="Mondo S.J."/>
            <person name="Barry K."/>
            <person name="Sandor L."/>
            <person name="Lee J."/>
            <person name="Lipzen A."/>
            <person name="Pangilinan J."/>
            <person name="LaButti K."/>
            <person name="Hainaut M."/>
            <person name="Henrissat B."/>
            <person name="Grigoriev I.V."/>
            <person name="Spatafora J.W."/>
            <person name="Aime M.C."/>
        </authorList>
    </citation>
    <scope>NUCLEOTIDE SEQUENCE [LARGE SCALE GENOMIC DNA]</scope>
    <source>
        <strain evidence="3 4">MCA 5214</strain>
    </source>
</reference>
<dbReference type="Proteomes" id="UP000245884">
    <property type="component" value="Unassembled WGS sequence"/>
</dbReference>
<dbReference type="InterPro" id="IPR036315">
    <property type="entry name" value="BRCA2_hlx_sf"/>
</dbReference>
<dbReference type="SUPFAM" id="SSF50249">
    <property type="entry name" value="Nucleic acid-binding proteins"/>
    <property type="match status" value="1"/>
</dbReference>
<dbReference type="GeneID" id="37026290"/>
<protein>
    <submittedName>
        <fullName evidence="3">Nucleic acid-binding protein</fullName>
    </submittedName>
</protein>
<evidence type="ECO:0000313" key="3">
    <source>
        <dbReference type="EMBL" id="PWN26897.1"/>
    </source>
</evidence>
<dbReference type="STRING" id="1569628.A0A316UNN2"/>
<accession>A0A316UNN2</accession>
<dbReference type="InterPro" id="IPR012340">
    <property type="entry name" value="NA-bd_OB-fold"/>
</dbReference>
<dbReference type="SUPFAM" id="SSF81872">
    <property type="entry name" value="BRCA2 helical domain"/>
    <property type="match status" value="1"/>
</dbReference>
<evidence type="ECO:0000313" key="4">
    <source>
        <dbReference type="Proteomes" id="UP000245884"/>
    </source>
</evidence>
<dbReference type="PANTHER" id="PTHR11289:SF0">
    <property type="entry name" value="BREAST CANCER TYPE 2 SUSCEPTIBILITY PROTEIN"/>
    <property type="match status" value="1"/>
</dbReference>
<dbReference type="GO" id="GO:0006355">
    <property type="term" value="P:regulation of DNA-templated transcription"/>
    <property type="evidence" value="ECO:0007669"/>
    <property type="project" value="TreeGrafter"/>
</dbReference>
<feature type="region of interest" description="Disordered" evidence="1">
    <location>
        <begin position="1"/>
        <end position="32"/>
    </location>
</feature>
<dbReference type="PANTHER" id="PTHR11289">
    <property type="entry name" value="BREAST CANCER TYPE 2 SUSCEPTIBILITY PROTEIN BRCA2"/>
    <property type="match status" value="1"/>
</dbReference>
<feature type="domain" description="BRCA2 OB1" evidence="2">
    <location>
        <begin position="180"/>
        <end position="256"/>
    </location>
</feature>
<dbReference type="InterPro" id="IPR015187">
    <property type="entry name" value="BRCA2_OB_1"/>
</dbReference>